<feature type="compositionally biased region" description="Basic and acidic residues" evidence="7">
    <location>
        <begin position="609"/>
        <end position="618"/>
    </location>
</feature>
<comment type="caution">
    <text evidence="10">The sequence shown here is derived from an EMBL/GenBank/DDBJ whole genome shotgun (WGS) entry which is preliminary data.</text>
</comment>
<keyword evidence="4" id="KW-0238">DNA-binding</keyword>
<dbReference type="SMART" id="SM00717">
    <property type="entry name" value="SANT"/>
    <property type="match status" value="1"/>
</dbReference>
<dbReference type="PANTHER" id="PTHR46833">
    <property type="entry name" value="TELOMERIC REPEAT-BINDING FACTOR 2 TERF2"/>
    <property type="match status" value="1"/>
</dbReference>
<evidence type="ECO:0000256" key="4">
    <source>
        <dbReference type="ARBA" id="ARBA00023125"/>
    </source>
</evidence>
<keyword evidence="6" id="KW-0131">Cell cycle</keyword>
<dbReference type="GO" id="GO:0061820">
    <property type="term" value="P:telomeric D-loop disassembly"/>
    <property type="evidence" value="ECO:0007669"/>
    <property type="project" value="TreeGrafter"/>
</dbReference>
<dbReference type="PANTHER" id="PTHR46833:SF1">
    <property type="entry name" value="TELOMERIC REPEAT-BINDING FACTOR 2"/>
    <property type="match status" value="1"/>
</dbReference>
<dbReference type="GO" id="GO:0031848">
    <property type="term" value="P:protection from non-homologous end joining at telomere"/>
    <property type="evidence" value="ECO:0007669"/>
    <property type="project" value="InterPro"/>
</dbReference>
<comment type="subcellular location">
    <subcellularLocation>
        <location evidence="1">Chromosome</location>
        <location evidence="1">Telomere</location>
    </subcellularLocation>
</comment>
<feature type="compositionally biased region" description="Basic and acidic residues" evidence="7">
    <location>
        <begin position="414"/>
        <end position="430"/>
    </location>
</feature>
<dbReference type="EMBL" id="JAWDJR010000004">
    <property type="protein sequence ID" value="KAK9976774.1"/>
    <property type="molecule type" value="Genomic_DNA"/>
</dbReference>
<dbReference type="Pfam" id="PF08558">
    <property type="entry name" value="TRF"/>
    <property type="match status" value="1"/>
</dbReference>
<dbReference type="GO" id="GO:0032210">
    <property type="term" value="P:regulation of telomere maintenance via telomerase"/>
    <property type="evidence" value="ECO:0007669"/>
    <property type="project" value="TreeGrafter"/>
</dbReference>
<sequence length="693" mass="78079">MRAFTLNPSRMSEDERIINRWYFDVCVFKALESFKNGDYTIFGNIINVIESMVVLPMDGHGDTVLKLRVMQFLSRINNGDKLDLTFEEPKTPLESALAVLEYLCRELDVPQREQQRVHNAITEMLIIVCIKSGEFEKAEEILKRHFSAAADSSGKKKLLVNLIRRRRSSHSVLQLSSYGDFKQDMLEFIERLYCVPEPFLMQMLKRAGHLRATAEPMTSSREGRRSTQKPSAAEDHGGVSSAMRVQLSLQSLRQVYGELSGECGVSVPFSQLLEEVEMEAQQQSREPPGAELHLALSETPMEQMERAAEDEPPAAHKPYAGMTISRLVMEDDSQLSEDDSQNNVTAAEEETQINGVPPDRPSPQRVIIGSDPESDNPEVQTVRRTPTDEQRENRVIIGSDPESDDPEVQTVRRTPTDKQRENRAIIRSDPESDDPEVQTVRRTPTDKQRENSVSESACVSKVRSAAQRSTRSSPPSVGDAHRSGGESSSTPARHLSSTPSVRRSDKKTHNNRRTIVSSDEEPEDHPSDRRTAGQEPHDDSDPECVLEVRPAVQSSTPARRSRDAQSDHRSRVSSESESEVHSTRPQVRSSPADSRSSTGGKHSAKRARWRDASGTHEDWSDEESLFSAASGPSRKKKSTRKLWTLQESDWLKEGVRRFGAGHWEQIRAAFPFTERTACNLKDRWRTMVKLKMV</sequence>
<feature type="compositionally biased region" description="Polar residues" evidence="7">
    <location>
        <begin position="583"/>
        <end position="600"/>
    </location>
</feature>
<gene>
    <name evidence="10" type="ORF">ABG768_021976</name>
</gene>
<dbReference type="InterPro" id="IPR001005">
    <property type="entry name" value="SANT/Myb"/>
</dbReference>
<dbReference type="InterPro" id="IPR017930">
    <property type="entry name" value="Myb_dom"/>
</dbReference>
<dbReference type="PROSITE" id="PS50090">
    <property type="entry name" value="MYB_LIKE"/>
    <property type="match status" value="1"/>
</dbReference>
<dbReference type="Gene3D" id="1.25.40.210">
    <property type="entry name" value="Telomere repeat-binding factor, dimerisation domain"/>
    <property type="match status" value="1"/>
</dbReference>
<dbReference type="SUPFAM" id="SSF46689">
    <property type="entry name" value="Homeodomain-like"/>
    <property type="match status" value="1"/>
</dbReference>
<dbReference type="Proteomes" id="UP001479290">
    <property type="component" value="Unassembled WGS sequence"/>
</dbReference>
<feature type="compositionally biased region" description="Basic and acidic residues" evidence="7">
    <location>
        <begin position="524"/>
        <end position="539"/>
    </location>
</feature>
<dbReference type="Gene3D" id="1.10.10.60">
    <property type="entry name" value="Homeodomain-like"/>
    <property type="match status" value="1"/>
</dbReference>
<dbReference type="Pfam" id="PF00249">
    <property type="entry name" value="Myb_DNA-binding"/>
    <property type="match status" value="1"/>
</dbReference>
<dbReference type="GO" id="GO:0003720">
    <property type="term" value="F:telomerase activity"/>
    <property type="evidence" value="ECO:0007669"/>
    <property type="project" value="TreeGrafter"/>
</dbReference>
<dbReference type="GO" id="GO:1905839">
    <property type="term" value="P:negative regulation of telomeric D-loop disassembly"/>
    <property type="evidence" value="ECO:0007669"/>
    <property type="project" value="TreeGrafter"/>
</dbReference>
<keyword evidence="3" id="KW-0779">Telomere</keyword>
<dbReference type="PROSITE" id="PS51294">
    <property type="entry name" value="HTH_MYB"/>
    <property type="match status" value="1"/>
</dbReference>
<evidence type="ECO:0000256" key="5">
    <source>
        <dbReference type="ARBA" id="ARBA00023242"/>
    </source>
</evidence>
<feature type="compositionally biased region" description="Basic and acidic residues" evidence="7">
    <location>
        <begin position="560"/>
        <end position="582"/>
    </location>
</feature>
<evidence type="ECO:0000256" key="1">
    <source>
        <dbReference type="ARBA" id="ARBA00004574"/>
    </source>
</evidence>
<evidence type="ECO:0000256" key="2">
    <source>
        <dbReference type="ARBA" id="ARBA00022454"/>
    </source>
</evidence>
<feature type="compositionally biased region" description="Polar residues" evidence="7">
    <location>
        <begin position="485"/>
        <end position="501"/>
    </location>
</feature>
<dbReference type="GO" id="GO:0003691">
    <property type="term" value="F:double-stranded telomeric DNA binding"/>
    <property type="evidence" value="ECO:0007669"/>
    <property type="project" value="TreeGrafter"/>
</dbReference>
<proteinExistence type="predicted"/>
<dbReference type="GO" id="GO:0031627">
    <property type="term" value="P:telomeric loop formation"/>
    <property type="evidence" value="ECO:0007669"/>
    <property type="project" value="TreeGrafter"/>
</dbReference>
<dbReference type="GO" id="GO:0070187">
    <property type="term" value="C:shelterin complex"/>
    <property type="evidence" value="ECO:0007669"/>
    <property type="project" value="TreeGrafter"/>
</dbReference>
<dbReference type="GO" id="GO:0032208">
    <property type="term" value="P:negative regulation of telomere maintenance via recombination"/>
    <property type="evidence" value="ECO:0007669"/>
    <property type="project" value="TreeGrafter"/>
</dbReference>
<name>A0AAW2AW24_CULAL</name>
<feature type="compositionally biased region" description="Basic and acidic residues" evidence="7">
    <location>
        <begin position="385"/>
        <end position="394"/>
    </location>
</feature>
<dbReference type="SUPFAM" id="SSF63600">
    <property type="entry name" value="Telomeric repeat binding factor (TRF) dimerisation domain"/>
    <property type="match status" value="1"/>
</dbReference>
<dbReference type="InterPro" id="IPR036507">
    <property type="entry name" value="Telomere_rpt-bd_fac_dimer_sf"/>
</dbReference>
<feature type="region of interest" description="Disordered" evidence="7">
    <location>
        <begin position="212"/>
        <end position="240"/>
    </location>
</feature>
<evidence type="ECO:0000259" key="8">
    <source>
        <dbReference type="PROSITE" id="PS50090"/>
    </source>
</evidence>
<dbReference type="GO" id="GO:0005654">
    <property type="term" value="C:nucleoplasm"/>
    <property type="evidence" value="ECO:0007669"/>
    <property type="project" value="UniProtKB-ARBA"/>
</dbReference>
<evidence type="ECO:0000259" key="9">
    <source>
        <dbReference type="PROSITE" id="PS51294"/>
    </source>
</evidence>
<dbReference type="CDD" id="cd11660">
    <property type="entry name" value="SANT_TRF"/>
    <property type="match status" value="1"/>
</dbReference>
<evidence type="ECO:0000256" key="6">
    <source>
        <dbReference type="ARBA" id="ARBA00023306"/>
    </source>
</evidence>
<feature type="domain" description="Myb-like" evidence="8">
    <location>
        <begin position="635"/>
        <end position="688"/>
    </location>
</feature>
<accession>A0AAW2AW24</accession>
<dbReference type="InterPro" id="IPR030657">
    <property type="entry name" value="TERF2"/>
</dbReference>
<evidence type="ECO:0000256" key="3">
    <source>
        <dbReference type="ARBA" id="ARBA00022895"/>
    </source>
</evidence>
<feature type="compositionally biased region" description="Polar residues" evidence="7">
    <location>
        <begin position="466"/>
        <end position="475"/>
    </location>
</feature>
<dbReference type="GO" id="GO:0070198">
    <property type="term" value="P:protein localization to chromosome, telomeric region"/>
    <property type="evidence" value="ECO:0007669"/>
    <property type="project" value="TreeGrafter"/>
</dbReference>
<keyword evidence="11" id="KW-1185">Reference proteome</keyword>
<evidence type="ECO:0008006" key="12">
    <source>
        <dbReference type="Google" id="ProtNLM"/>
    </source>
</evidence>
<feature type="region of interest" description="Disordered" evidence="7">
    <location>
        <begin position="332"/>
        <end position="639"/>
    </location>
</feature>
<feature type="compositionally biased region" description="Basic and acidic residues" evidence="7">
    <location>
        <begin position="443"/>
        <end position="452"/>
    </location>
</feature>
<protein>
    <recommendedName>
        <fullName evidence="12">Telomeric repeat-binding factor 2</fullName>
    </recommendedName>
</protein>
<dbReference type="GO" id="GO:0042803">
    <property type="term" value="F:protein homodimerization activity"/>
    <property type="evidence" value="ECO:0007669"/>
    <property type="project" value="InterPro"/>
</dbReference>
<reference evidence="10 11" key="1">
    <citation type="submission" date="2024-05" db="EMBL/GenBank/DDBJ databases">
        <title>A high-quality chromosomal-level genome assembly of Topmouth culter (Culter alburnus).</title>
        <authorList>
            <person name="Zhao H."/>
        </authorList>
    </citation>
    <scope>NUCLEOTIDE SEQUENCE [LARGE SCALE GENOMIC DNA]</scope>
    <source>
        <strain evidence="10">CATC2023</strain>
        <tissue evidence="10">Muscle</tissue>
    </source>
</reference>
<dbReference type="InterPro" id="IPR009057">
    <property type="entry name" value="Homeodomain-like_sf"/>
</dbReference>
<evidence type="ECO:0000256" key="7">
    <source>
        <dbReference type="SAM" id="MobiDB-lite"/>
    </source>
</evidence>
<keyword evidence="2" id="KW-0158">Chromosome</keyword>
<feature type="domain" description="HTH myb-type" evidence="9">
    <location>
        <begin position="635"/>
        <end position="692"/>
    </location>
</feature>
<evidence type="ECO:0000313" key="11">
    <source>
        <dbReference type="Proteomes" id="UP001479290"/>
    </source>
</evidence>
<keyword evidence="5" id="KW-0539">Nucleus</keyword>
<organism evidence="10 11">
    <name type="scientific">Culter alburnus</name>
    <name type="common">Topmouth culter</name>
    <dbReference type="NCBI Taxonomy" id="194366"/>
    <lineage>
        <taxon>Eukaryota</taxon>
        <taxon>Metazoa</taxon>
        <taxon>Chordata</taxon>
        <taxon>Craniata</taxon>
        <taxon>Vertebrata</taxon>
        <taxon>Euteleostomi</taxon>
        <taxon>Actinopterygii</taxon>
        <taxon>Neopterygii</taxon>
        <taxon>Teleostei</taxon>
        <taxon>Ostariophysi</taxon>
        <taxon>Cypriniformes</taxon>
        <taxon>Xenocyprididae</taxon>
        <taxon>Xenocypridinae</taxon>
        <taxon>Culter</taxon>
    </lineage>
</organism>
<dbReference type="InterPro" id="IPR013867">
    <property type="entry name" value="Telomere_rpt-bd_fac_dimer_dom"/>
</dbReference>
<dbReference type="GO" id="GO:0098505">
    <property type="term" value="F:G-rich strand telomeric DNA binding"/>
    <property type="evidence" value="ECO:0007669"/>
    <property type="project" value="TreeGrafter"/>
</dbReference>
<dbReference type="AlphaFoldDB" id="A0AAW2AW24"/>
<evidence type="ECO:0000313" key="10">
    <source>
        <dbReference type="EMBL" id="KAK9976774.1"/>
    </source>
</evidence>